<dbReference type="Pfam" id="PF02604">
    <property type="entry name" value="PhdYeFM_antitox"/>
    <property type="match status" value="1"/>
</dbReference>
<dbReference type="Proteomes" id="UP000033202">
    <property type="component" value="Unassembled WGS sequence"/>
</dbReference>
<sequence>MRHVPLAAFKDRASEYIAAAEKGEEIIITRHGRPAAKLTTAIDREERQRRAREALDRLMEHRERMRAEGRTATIEEMIAWKNEGRP</sequence>
<dbReference type="Gene3D" id="3.40.1620.10">
    <property type="entry name" value="YefM-like domain"/>
    <property type="match status" value="1"/>
</dbReference>
<evidence type="ECO:0000313" key="3">
    <source>
        <dbReference type="EMBL" id="GAO40643.1"/>
    </source>
</evidence>
<evidence type="ECO:0000256" key="2">
    <source>
        <dbReference type="RuleBase" id="RU362080"/>
    </source>
</evidence>
<keyword evidence="4" id="KW-1185">Reference proteome</keyword>
<evidence type="ECO:0000313" key="4">
    <source>
        <dbReference type="Proteomes" id="UP000033202"/>
    </source>
</evidence>
<reference evidence="3 4" key="1">
    <citation type="submission" date="2015-04" db="EMBL/GenBank/DDBJ databases">
        <title>Whole genome shotgun sequence of Sphingomonas changbaiensis NBRC 104936.</title>
        <authorList>
            <person name="Katano-Makiyama Y."/>
            <person name="Hosoyama A."/>
            <person name="Hashimoto M."/>
            <person name="Noguchi M."/>
            <person name="Tsuchikane K."/>
            <person name="Ohji S."/>
            <person name="Yamazoe A."/>
            <person name="Ichikawa N."/>
            <person name="Kimura A."/>
            <person name="Fujita N."/>
        </authorList>
    </citation>
    <scope>NUCLEOTIDE SEQUENCE [LARGE SCALE GENOMIC DNA]</scope>
    <source>
        <strain evidence="3 4">NBRC 104936</strain>
    </source>
</reference>
<dbReference type="RefSeq" id="WP_046349433.1">
    <property type="nucleotide sequence ID" value="NZ_BBWU01000050.1"/>
</dbReference>
<organism evidence="3 4">
    <name type="scientific">Sphingomonas changbaiensis NBRC 104936</name>
    <dbReference type="NCBI Taxonomy" id="1219043"/>
    <lineage>
        <taxon>Bacteria</taxon>
        <taxon>Pseudomonadati</taxon>
        <taxon>Pseudomonadota</taxon>
        <taxon>Alphaproteobacteria</taxon>
        <taxon>Sphingomonadales</taxon>
        <taxon>Sphingomonadaceae</taxon>
        <taxon>Sphingomonas</taxon>
    </lineage>
</organism>
<dbReference type="EMBL" id="BBWU01000050">
    <property type="protein sequence ID" value="GAO40643.1"/>
    <property type="molecule type" value="Genomic_DNA"/>
</dbReference>
<comment type="similarity">
    <text evidence="1 2">Belongs to the phD/YefM antitoxin family.</text>
</comment>
<protein>
    <recommendedName>
        <fullName evidence="2">Antitoxin</fullName>
    </recommendedName>
</protein>
<evidence type="ECO:0000256" key="1">
    <source>
        <dbReference type="ARBA" id="ARBA00009981"/>
    </source>
</evidence>
<proteinExistence type="inferred from homology"/>
<accession>A0A0E9MT36</accession>
<dbReference type="STRING" id="1219043.SCH01S_50_00100"/>
<dbReference type="SUPFAM" id="SSF143120">
    <property type="entry name" value="YefM-like"/>
    <property type="match status" value="1"/>
</dbReference>
<comment type="function">
    <text evidence="2">Antitoxin component of a type II toxin-antitoxin (TA) system.</text>
</comment>
<gene>
    <name evidence="3" type="ORF">SCH01S_50_00100</name>
</gene>
<comment type="caution">
    <text evidence="3">The sequence shown here is derived from an EMBL/GenBank/DDBJ whole genome shotgun (WGS) entry which is preliminary data.</text>
</comment>
<name>A0A0E9MT36_9SPHN</name>
<dbReference type="InterPro" id="IPR036165">
    <property type="entry name" value="YefM-like_sf"/>
</dbReference>
<dbReference type="NCBIfam" id="TIGR01552">
    <property type="entry name" value="phd_fam"/>
    <property type="match status" value="1"/>
</dbReference>
<dbReference type="AlphaFoldDB" id="A0A0E9MT36"/>
<dbReference type="InterPro" id="IPR006442">
    <property type="entry name" value="Antitoxin_Phd/YefM"/>
</dbReference>